<name>A0ABP8M2L3_9BACT</name>
<protein>
    <submittedName>
        <fullName evidence="1">Uncharacterized protein</fullName>
    </submittedName>
</protein>
<dbReference type="Proteomes" id="UP001501508">
    <property type="component" value="Unassembled WGS sequence"/>
</dbReference>
<sequence length="289" mass="32837">MNEIASALWEIIAANEKEEVLQWLKPLAQRRPMEIMTAFVAVPRQVSKLQVFTPEPAAAGLSSLSEGFSVNGWSLTRLSRVWLLTLLDQNDREEYVRHIRTLFDTAEMNELVALYSALPLLGYPNQWLGLATDAVRSNIGLVLDAIALQNPYPALHFPEGAWNQLIMKVIFNDKPIHRVYGLEKRANADLARILLDFAHERRAAGRQVAPQVWRLISGFVKDSTLADLKFLMDSGKPEERQAAALVCLQSDYPPAMELLEQYPDLTEMAREGKLRWKNLEFDEMNTYVS</sequence>
<dbReference type="RefSeq" id="WP_345029570.1">
    <property type="nucleotide sequence ID" value="NZ_BAABEY010000024.1"/>
</dbReference>
<organism evidence="1 2">
    <name type="scientific">Ravibacter arvi</name>
    <dbReference type="NCBI Taxonomy" id="2051041"/>
    <lineage>
        <taxon>Bacteria</taxon>
        <taxon>Pseudomonadati</taxon>
        <taxon>Bacteroidota</taxon>
        <taxon>Cytophagia</taxon>
        <taxon>Cytophagales</taxon>
        <taxon>Spirosomataceae</taxon>
        <taxon>Ravibacter</taxon>
    </lineage>
</organism>
<dbReference type="NCBIfam" id="NF035938">
    <property type="entry name" value="EboA_domain"/>
    <property type="match status" value="1"/>
</dbReference>
<dbReference type="EMBL" id="BAABEY010000024">
    <property type="protein sequence ID" value="GAA4440694.1"/>
    <property type="molecule type" value="Genomic_DNA"/>
</dbReference>
<comment type="caution">
    <text evidence="1">The sequence shown here is derived from an EMBL/GenBank/DDBJ whole genome shotgun (WGS) entry which is preliminary data.</text>
</comment>
<proteinExistence type="predicted"/>
<accession>A0ABP8M2L3</accession>
<evidence type="ECO:0000313" key="2">
    <source>
        <dbReference type="Proteomes" id="UP001501508"/>
    </source>
</evidence>
<keyword evidence="2" id="KW-1185">Reference proteome</keyword>
<reference evidence="2" key="1">
    <citation type="journal article" date="2019" name="Int. J. Syst. Evol. Microbiol.">
        <title>The Global Catalogue of Microorganisms (GCM) 10K type strain sequencing project: providing services to taxonomists for standard genome sequencing and annotation.</title>
        <authorList>
            <consortium name="The Broad Institute Genomics Platform"/>
            <consortium name="The Broad Institute Genome Sequencing Center for Infectious Disease"/>
            <person name="Wu L."/>
            <person name="Ma J."/>
        </authorList>
    </citation>
    <scope>NUCLEOTIDE SEQUENCE [LARGE SCALE GENOMIC DNA]</scope>
    <source>
        <strain evidence="2">JCM 31920</strain>
    </source>
</reference>
<dbReference type="InterPro" id="IPR047715">
    <property type="entry name" value="EboA_dom"/>
</dbReference>
<gene>
    <name evidence="1" type="ORF">GCM10023091_24680</name>
</gene>
<evidence type="ECO:0000313" key="1">
    <source>
        <dbReference type="EMBL" id="GAA4440694.1"/>
    </source>
</evidence>